<feature type="domain" description="N6 adenine-specific DNA methyltransferase N-terminal" evidence="10">
    <location>
        <begin position="11"/>
        <end position="146"/>
    </location>
</feature>
<keyword evidence="5" id="KW-0949">S-adenosyl-L-methionine</keyword>
<dbReference type="GeneID" id="95425557"/>
<dbReference type="AlphaFoldDB" id="G1WAL3"/>
<evidence type="ECO:0000313" key="11">
    <source>
        <dbReference type="EMBL" id="EGV33266.1"/>
    </source>
</evidence>
<evidence type="ECO:0000256" key="3">
    <source>
        <dbReference type="ARBA" id="ARBA00022603"/>
    </source>
</evidence>
<comment type="catalytic activity">
    <reaction evidence="7">
        <text>a 2'-deoxyadenosine in DNA + S-adenosyl-L-methionine = an N(6)-methyl-2'-deoxyadenosine in DNA + S-adenosyl-L-homocysteine + H(+)</text>
        <dbReference type="Rhea" id="RHEA:15197"/>
        <dbReference type="Rhea" id="RHEA-COMP:12418"/>
        <dbReference type="Rhea" id="RHEA-COMP:12419"/>
        <dbReference type="ChEBI" id="CHEBI:15378"/>
        <dbReference type="ChEBI" id="CHEBI:57856"/>
        <dbReference type="ChEBI" id="CHEBI:59789"/>
        <dbReference type="ChEBI" id="CHEBI:90615"/>
        <dbReference type="ChEBI" id="CHEBI:90616"/>
        <dbReference type="EC" id="2.1.1.72"/>
    </reaction>
</comment>
<comment type="similarity">
    <text evidence="1">Belongs to the N(4)/N(6)-methyltransferase family.</text>
</comment>
<dbReference type="GO" id="GO:0032259">
    <property type="term" value="P:methylation"/>
    <property type="evidence" value="ECO:0007669"/>
    <property type="project" value="UniProtKB-KW"/>
</dbReference>
<feature type="domain" description="DNA methylase adenine-specific" evidence="9">
    <location>
        <begin position="173"/>
        <end position="492"/>
    </location>
</feature>
<evidence type="ECO:0000256" key="1">
    <source>
        <dbReference type="ARBA" id="ARBA00006594"/>
    </source>
</evidence>
<keyword evidence="6" id="KW-0680">Restriction system</keyword>
<dbReference type="GO" id="GO:0008170">
    <property type="term" value="F:N-methyltransferase activity"/>
    <property type="evidence" value="ECO:0007669"/>
    <property type="project" value="InterPro"/>
</dbReference>
<evidence type="ECO:0000313" key="12">
    <source>
        <dbReference type="Proteomes" id="UP000005141"/>
    </source>
</evidence>
<reference evidence="11 12" key="1">
    <citation type="submission" date="2011-07" db="EMBL/GenBank/DDBJ databases">
        <title>The Genome Sequence of Prevotella oulorum F0390.</title>
        <authorList>
            <consortium name="The Broad Institute Genome Sequencing Platform"/>
            <consortium name="The Broad Institute Genome Sequencing Center for Infectious Disease"/>
            <person name="Earl A."/>
            <person name="Ward D."/>
            <person name="Feldgarden M."/>
            <person name="Gevers D."/>
            <person name="Izard J."/>
            <person name="Ganesan A."/>
            <person name="Baranova O.V."/>
            <person name="Blanton J.M."/>
            <person name="Tanner A.C."/>
            <person name="Dewhirst F.E."/>
            <person name="Young S.K."/>
            <person name="Zeng Q."/>
            <person name="Gargeya S."/>
            <person name="Fitzgerald M."/>
            <person name="Haas B."/>
            <person name="Abouelleil A."/>
            <person name="Alvarado L."/>
            <person name="Arachchi H.M."/>
            <person name="Berlin A."/>
            <person name="Brown A."/>
            <person name="Chapman S.B."/>
            <person name="Chen Z."/>
            <person name="Dunbar C."/>
            <person name="Freedman E."/>
            <person name="Gearin G."/>
            <person name="Gellesch M."/>
            <person name="Goldberg J."/>
            <person name="Griggs A."/>
            <person name="Gujja S."/>
            <person name="Heiman D."/>
            <person name="Howarth C."/>
            <person name="Larson L."/>
            <person name="Lui A."/>
            <person name="MacDonald P.J.P."/>
            <person name="Mehta T."/>
            <person name="Montmayeur A."/>
            <person name="Murphy C."/>
            <person name="Neiman D."/>
            <person name="Pearson M."/>
            <person name="Priest M."/>
            <person name="Roberts A."/>
            <person name="Saif S."/>
            <person name="Shea T."/>
            <person name="Shenoy N."/>
            <person name="Sisk P."/>
            <person name="Stolte C."/>
            <person name="Sykes S."/>
            <person name="Wortman J."/>
            <person name="Nusbaum C."/>
            <person name="Birren B."/>
        </authorList>
    </citation>
    <scope>NUCLEOTIDE SEQUENCE [LARGE SCALE GENOMIC DNA]</scope>
    <source>
        <strain evidence="11 12">F0390</strain>
    </source>
</reference>
<dbReference type="GO" id="GO:0009307">
    <property type="term" value="P:DNA restriction-modification system"/>
    <property type="evidence" value="ECO:0007669"/>
    <property type="project" value="UniProtKB-KW"/>
</dbReference>
<dbReference type="InterPro" id="IPR051537">
    <property type="entry name" value="DNA_Adenine_Mtase"/>
</dbReference>
<feature type="transmembrane region" description="Helical" evidence="8">
    <location>
        <begin position="420"/>
        <end position="442"/>
    </location>
</feature>
<evidence type="ECO:0000256" key="8">
    <source>
        <dbReference type="SAM" id="Phobius"/>
    </source>
</evidence>
<dbReference type="PROSITE" id="PS00092">
    <property type="entry name" value="N6_MTASE"/>
    <property type="match status" value="1"/>
</dbReference>
<dbReference type="Pfam" id="PF12161">
    <property type="entry name" value="HsdM_N"/>
    <property type="match status" value="1"/>
</dbReference>
<keyword evidence="3" id="KW-0489">Methyltransferase</keyword>
<dbReference type="InterPro" id="IPR022749">
    <property type="entry name" value="D12N6_MeTrfase_N"/>
</dbReference>
<evidence type="ECO:0000256" key="7">
    <source>
        <dbReference type="ARBA" id="ARBA00047942"/>
    </source>
</evidence>
<accession>G1WAL3</accession>
<dbReference type="eggNOG" id="COG0286">
    <property type="taxonomic scope" value="Bacteria"/>
</dbReference>
<dbReference type="EMBL" id="ADGI01000026">
    <property type="protein sequence ID" value="EGV33266.1"/>
    <property type="molecule type" value="Genomic_DNA"/>
</dbReference>
<dbReference type="HOGENOM" id="CLU_012122_0_0_10"/>
<organism evidence="11 12">
    <name type="scientific">Segatella oulorum F0390</name>
    <dbReference type="NCBI Taxonomy" id="702438"/>
    <lineage>
        <taxon>Bacteria</taxon>
        <taxon>Pseudomonadati</taxon>
        <taxon>Bacteroidota</taxon>
        <taxon>Bacteroidia</taxon>
        <taxon>Bacteroidales</taxon>
        <taxon>Prevotellaceae</taxon>
        <taxon>Segatella</taxon>
    </lineage>
</organism>
<evidence type="ECO:0000256" key="6">
    <source>
        <dbReference type="ARBA" id="ARBA00022747"/>
    </source>
</evidence>
<protein>
    <recommendedName>
        <fullName evidence="2">site-specific DNA-methyltransferase (adenine-specific)</fullName>
        <ecNumber evidence="2">2.1.1.72</ecNumber>
    </recommendedName>
</protein>
<dbReference type="Gene3D" id="3.40.50.150">
    <property type="entry name" value="Vaccinia Virus protein VP39"/>
    <property type="match status" value="1"/>
</dbReference>
<dbReference type="PATRIC" id="fig|702438.4.peg.891"/>
<comment type="caution">
    <text evidence="11">The sequence shown here is derived from an EMBL/GenBank/DDBJ whole genome shotgun (WGS) entry which is preliminary data.</text>
</comment>
<dbReference type="Proteomes" id="UP000005141">
    <property type="component" value="Unassembled WGS sequence"/>
</dbReference>
<keyword evidence="8" id="KW-0812">Transmembrane</keyword>
<evidence type="ECO:0000259" key="9">
    <source>
        <dbReference type="Pfam" id="PF02384"/>
    </source>
</evidence>
<dbReference type="SUPFAM" id="SSF53335">
    <property type="entry name" value="S-adenosyl-L-methionine-dependent methyltransferases"/>
    <property type="match status" value="1"/>
</dbReference>
<dbReference type="Pfam" id="PF02384">
    <property type="entry name" value="N6_Mtase"/>
    <property type="match status" value="1"/>
</dbReference>
<name>G1WAL3_9BACT</name>
<dbReference type="PANTHER" id="PTHR42933:SF3">
    <property type="entry name" value="TYPE I RESTRICTION ENZYME MJAVIII METHYLASE SUBUNIT"/>
    <property type="match status" value="1"/>
</dbReference>
<proteinExistence type="inferred from homology"/>
<dbReference type="EC" id="2.1.1.72" evidence="2"/>
<evidence type="ECO:0000259" key="10">
    <source>
        <dbReference type="Pfam" id="PF12161"/>
    </source>
</evidence>
<keyword evidence="8" id="KW-1133">Transmembrane helix</keyword>
<sequence length="677" mass="77480">MEQQQYNKLFSFLWNIANDVLVQAFEKGDYKKITLPFIVLRRLDLLLADTKQQVLDFSQTDTFKELPEESQENQLCMITKHPFYNVSPFTMDKLRSETDETRLLLNFRDYLDGFSKHVQDIITKFDLRHYVDKLSNVHRLGLMIEKMTDKSINLGMKPVLDDEGNEKIPALDNHTMGTLFEELLRKFNEDYSVTEAGEHYTPRDYVALLADLAVLPVADRLKNGTYDIYDGACGTGGILSIVQERFQEISAQKGRRFKTSLFGQELQPETFATCKADLILSGNSTSFSYIQGDVVRDRFAYGSMISENGHPGKKFDFCISNPPFGTPWKIDLEKWGLKPTEKKNIQDPRFYWPDSDKNFIPDIGDPQMLFLANNVSRMKDDWQGTRIVEIHNGSSLFTGNAGGGESNLRRYIIENDMLEAIIAVPLNMFYNTGIGTFVWIVTNRKEERRRGKVQLIDATNISAPLRKNLGNKNCEITEEGRKEILKLLNDFQPTEQSKIFDNREFGYWQITVQRPLRLRVLTDIDWSAVALKDAERAACKEAVENVPAGTPLDDWDSYAKQLKLKKTLIKKLRPFITVTDPTAKAVEGEADPKLKDTEQVPLLYDGGIDAFMRNEVLPYAPDAYVDEEATVVGYELSFTKYFYKPVQLRSVADIKTDIRNIEKSTDGLLEEILSDMC</sequence>
<dbReference type="RefSeq" id="WP_004379875.1">
    <property type="nucleotide sequence ID" value="NZ_JH114215.1"/>
</dbReference>
<keyword evidence="8" id="KW-0472">Membrane</keyword>
<dbReference type="InterPro" id="IPR003356">
    <property type="entry name" value="DNA_methylase_A-5"/>
</dbReference>
<dbReference type="InterPro" id="IPR002052">
    <property type="entry name" value="DNA_methylase_N6_adenine_CS"/>
</dbReference>
<dbReference type="OrthoDB" id="9814572at2"/>
<evidence type="ECO:0000256" key="5">
    <source>
        <dbReference type="ARBA" id="ARBA00022691"/>
    </source>
</evidence>
<keyword evidence="12" id="KW-1185">Reference proteome</keyword>
<evidence type="ECO:0000256" key="4">
    <source>
        <dbReference type="ARBA" id="ARBA00022679"/>
    </source>
</evidence>
<dbReference type="InterPro" id="IPR029063">
    <property type="entry name" value="SAM-dependent_MTases_sf"/>
</dbReference>
<gene>
    <name evidence="11" type="ORF">HMPREF9431_00864</name>
</gene>
<dbReference type="PRINTS" id="PR00507">
    <property type="entry name" value="N12N6MTFRASE"/>
</dbReference>
<dbReference type="GO" id="GO:0003677">
    <property type="term" value="F:DNA binding"/>
    <property type="evidence" value="ECO:0007669"/>
    <property type="project" value="InterPro"/>
</dbReference>
<evidence type="ECO:0000256" key="2">
    <source>
        <dbReference type="ARBA" id="ARBA00011900"/>
    </source>
</evidence>
<keyword evidence="4" id="KW-0808">Transferase</keyword>
<dbReference type="GO" id="GO:0009007">
    <property type="term" value="F:site-specific DNA-methyltransferase (adenine-specific) activity"/>
    <property type="evidence" value="ECO:0007669"/>
    <property type="project" value="UniProtKB-EC"/>
</dbReference>
<dbReference type="PANTHER" id="PTHR42933">
    <property type="entry name" value="SLR6095 PROTEIN"/>
    <property type="match status" value="1"/>
</dbReference>